<proteinExistence type="predicted"/>
<feature type="domain" description="VOC" evidence="1">
    <location>
        <begin position="6"/>
        <end position="129"/>
    </location>
</feature>
<organism evidence="2">
    <name type="scientific">uncultured Rubrobacteraceae bacterium</name>
    <dbReference type="NCBI Taxonomy" id="349277"/>
    <lineage>
        <taxon>Bacteria</taxon>
        <taxon>Bacillati</taxon>
        <taxon>Actinomycetota</taxon>
        <taxon>Rubrobacteria</taxon>
        <taxon>Rubrobacterales</taxon>
        <taxon>Rubrobacteraceae</taxon>
        <taxon>environmental samples</taxon>
    </lineage>
</organism>
<gene>
    <name evidence="2" type="ORF">AVDCRST_MAG28-2641</name>
</gene>
<dbReference type="Gene3D" id="3.10.180.10">
    <property type="entry name" value="2,3-Dihydroxybiphenyl 1,2-Dioxygenase, domain 1"/>
    <property type="match status" value="1"/>
</dbReference>
<dbReference type="Pfam" id="PF00903">
    <property type="entry name" value="Glyoxalase"/>
    <property type="match status" value="1"/>
</dbReference>
<dbReference type="GO" id="GO:0004462">
    <property type="term" value="F:lactoylglutathione lyase activity"/>
    <property type="evidence" value="ECO:0007669"/>
    <property type="project" value="UniProtKB-EC"/>
</dbReference>
<dbReference type="InterPro" id="IPR029068">
    <property type="entry name" value="Glyas_Bleomycin-R_OHBP_Dase"/>
</dbReference>
<dbReference type="PANTHER" id="PTHR36503:SF1">
    <property type="entry name" value="BLR2520 PROTEIN"/>
    <property type="match status" value="1"/>
</dbReference>
<dbReference type="EMBL" id="CADCVE010000061">
    <property type="protein sequence ID" value="CAA9457791.1"/>
    <property type="molecule type" value="Genomic_DNA"/>
</dbReference>
<evidence type="ECO:0000313" key="2">
    <source>
        <dbReference type="EMBL" id="CAA9457791.1"/>
    </source>
</evidence>
<sequence length="144" mass="15562">MSLKPYVSLITLGVEDLERSVAFYRDGLGWPVSGASAEDVAFLRTGGVVLSLYPRDKLAEDARMEPNGVGFRGITLAHNVREREDVDRALETAVAAGAKLTKPGEDAFWGGRSGYFADPDGHLWEVAWNPGFPLGPGGYPELPE</sequence>
<dbReference type="CDD" id="cd07251">
    <property type="entry name" value="VOC_like"/>
    <property type="match status" value="1"/>
</dbReference>
<name>A0A6J4QWZ6_9ACTN</name>
<dbReference type="SUPFAM" id="SSF54593">
    <property type="entry name" value="Glyoxalase/Bleomycin resistance protein/Dihydroxybiphenyl dioxygenase"/>
    <property type="match status" value="1"/>
</dbReference>
<dbReference type="PROSITE" id="PS51819">
    <property type="entry name" value="VOC"/>
    <property type="match status" value="1"/>
</dbReference>
<evidence type="ECO:0000259" key="1">
    <source>
        <dbReference type="PROSITE" id="PS51819"/>
    </source>
</evidence>
<accession>A0A6J4QWZ6</accession>
<dbReference type="AlphaFoldDB" id="A0A6J4QWZ6"/>
<dbReference type="InterPro" id="IPR037523">
    <property type="entry name" value="VOC_core"/>
</dbReference>
<keyword evidence="2" id="KW-0456">Lyase</keyword>
<dbReference type="EC" id="4.4.1.5" evidence="2"/>
<protein>
    <submittedName>
        <fullName evidence="2">Lactoylglutathione lyase</fullName>
        <ecNumber evidence="2">4.4.1.5</ecNumber>
    </submittedName>
</protein>
<dbReference type="InterPro" id="IPR004360">
    <property type="entry name" value="Glyas_Fos-R_dOase_dom"/>
</dbReference>
<reference evidence="2" key="1">
    <citation type="submission" date="2020-02" db="EMBL/GenBank/DDBJ databases">
        <authorList>
            <person name="Meier V. D."/>
        </authorList>
    </citation>
    <scope>NUCLEOTIDE SEQUENCE</scope>
    <source>
        <strain evidence="2">AVDCRST_MAG28</strain>
    </source>
</reference>
<dbReference type="PANTHER" id="PTHR36503">
    <property type="entry name" value="BLR2520 PROTEIN"/>
    <property type="match status" value="1"/>
</dbReference>